<evidence type="ECO:0000259" key="5">
    <source>
        <dbReference type="PROSITE" id="PS51151"/>
    </source>
</evidence>
<reference evidence="6 7" key="1">
    <citation type="submission" date="2016-07" db="EMBL/GenBank/DDBJ databases">
        <title>Pervasive Adenine N6-methylation of Active Genes in Fungi.</title>
        <authorList>
            <consortium name="DOE Joint Genome Institute"/>
            <person name="Mondo S.J."/>
            <person name="Dannebaum R.O."/>
            <person name="Kuo R.C."/>
            <person name="Labutti K."/>
            <person name="Haridas S."/>
            <person name="Kuo A."/>
            <person name="Salamov A."/>
            <person name="Ahrendt S.R."/>
            <person name="Lipzen A."/>
            <person name="Sullivan W."/>
            <person name="Andreopoulos W.B."/>
            <person name="Clum A."/>
            <person name="Lindquist E."/>
            <person name="Daum C."/>
            <person name="Ramamoorthy G.K."/>
            <person name="Gryganskyi A."/>
            <person name="Culley D."/>
            <person name="Magnuson J.K."/>
            <person name="James T.Y."/>
            <person name="O'Malley M.A."/>
            <person name="Stajich J.E."/>
            <person name="Spatafora J.W."/>
            <person name="Visel A."/>
            <person name="Grigoriev I.V."/>
        </authorList>
    </citation>
    <scope>NUCLEOTIDE SEQUENCE [LARGE SCALE GENOMIC DNA]</scope>
    <source>
        <strain evidence="6 7">NRRL 2496</strain>
    </source>
</reference>
<dbReference type="SMART" id="SM01407">
    <property type="entry name" value="NAC"/>
    <property type="match status" value="1"/>
</dbReference>
<dbReference type="AlphaFoldDB" id="A0A1X2HGB2"/>
<comment type="caution">
    <text evidence="6">The sequence shown here is derived from an EMBL/GenBank/DDBJ whole genome shotgun (WGS) entry which is preliminary data.</text>
</comment>
<feature type="compositionally biased region" description="Acidic residues" evidence="4">
    <location>
        <begin position="146"/>
        <end position="155"/>
    </location>
</feature>
<organism evidence="6 7">
    <name type="scientific">Syncephalastrum racemosum</name>
    <name type="common">Filamentous fungus</name>
    <dbReference type="NCBI Taxonomy" id="13706"/>
    <lineage>
        <taxon>Eukaryota</taxon>
        <taxon>Fungi</taxon>
        <taxon>Fungi incertae sedis</taxon>
        <taxon>Mucoromycota</taxon>
        <taxon>Mucoromycotina</taxon>
        <taxon>Mucoromycetes</taxon>
        <taxon>Mucorales</taxon>
        <taxon>Syncephalastraceae</taxon>
        <taxon>Syncephalastrum</taxon>
    </lineage>
</organism>
<dbReference type="InterPro" id="IPR016641">
    <property type="entry name" value="EGD2/NACA0like"/>
</dbReference>
<dbReference type="InParanoid" id="A0A1X2HGB2"/>
<evidence type="ECO:0000256" key="3">
    <source>
        <dbReference type="ARBA" id="ARBA00030300"/>
    </source>
</evidence>
<dbReference type="OMA" id="SQKMIFA"/>
<evidence type="ECO:0000313" key="6">
    <source>
        <dbReference type="EMBL" id="ORY97932.1"/>
    </source>
</evidence>
<dbReference type="OrthoDB" id="3169036at2759"/>
<sequence length="198" mass="21368">MRRMSAQVDEKPVEQKPVAVEEVAEETTTEQVPEEVPEAAVETPQSRGEKKARKAILGLGLKAVHGINRVTFTRARGIVFAIGRPEVYKSTNSDTYIVFGEVQVEDMRARAQAAAAQQLAAEAAQKESETEANAPSTVAAESSAAAEEDDDEEVDATGIEEKDIELVVSQANVSRNKAVKALKNNNSDIVNAIMELTM</sequence>
<dbReference type="CDD" id="cd14358">
    <property type="entry name" value="UBA_NAC_euk"/>
    <property type="match status" value="1"/>
</dbReference>
<dbReference type="InterPro" id="IPR002715">
    <property type="entry name" value="Nas_poly-pep-assoc_cplx_dom"/>
</dbReference>
<dbReference type="FunCoup" id="A0A1X2HGB2">
    <property type="interactions" value="571"/>
</dbReference>
<evidence type="ECO:0000256" key="2">
    <source>
        <dbReference type="ARBA" id="ARBA00014437"/>
    </source>
</evidence>
<dbReference type="CDD" id="cd22054">
    <property type="entry name" value="NAC_NACA"/>
    <property type="match status" value="1"/>
</dbReference>
<evidence type="ECO:0000313" key="7">
    <source>
        <dbReference type="Proteomes" id="UP000242180"/>
    </source>
</evidence>
<dbReference type="InterPro" id="IPR038187">
    <property type="entry name" value="NAC_A/B_dom_sf"/>
</dbReference>
<dbReference type="PIRSF" id="PIRSF015901">
    <property type="entry name" value="NAC_alpha"/>
    <property type="match status" value="1"/>
</dbReference>
<keyword evidence="7" id="KW-1185">Reference proteome</keyword>
<feature type="region of interest" description="Disordered" evidence="4">
    <location>
        <begin position="1"/>
        <end position="47"/>
    </location>
</feature>
<comment type="similarity">
    <text evidence="1">Belongs to the NAC-alpha family.</text>
</comment>
<feature type="domain" description="NAC-A/B" evidence="5">
    <location>
        <begin position="46"/>
        <end position="111"/>
    </location>
</feature>
<dbReference type="Gene3D" id="1.10.8.10">
    <property type="entry name" value="DNA helicase RuvA subunit, C-terminal domain"/>
    <property type="match status" value="1"/>
</dbReference>
<dbReference type="FunFam" id="1.10.8.10:FF:000006">
    <property type="entry name" value="Putative nascent polypeptide-associated complex subunit alpha"/>
    <property type="match status" value="1"/>
</dbReference>
<protein>
    <recommendedName>
        <fullName evidence="2">Nascent polypeptide-associated complex subunit alpha</fullName>
    </recommendedName>
    <alternativeName>
        <fullName evidence="3">Alpha-NAC</fullName>
    </alternativeName>
</protein>
<dbReference type="Pfam" id="PF01849">
    <property type="entry name" value="NAC"/>
    <property type="match status" value="1"/>
</dbReference>
<dbReference type="Gene3D" id="2.20.70.30">
    <property type="entry name" value="Nascent polypeptide-associated complex domain"/>
    <property type="match status" value="1"/>
</dbReference>
<name>A0A1X2HGB2_SYNRA</name>
<dbReference type="STRING" id="13706.A0A1X2HGB2"/>
<feature type="region of interest" description="Disordered" evidence="4">
    <location>
        <begin position="122"/>
        <end position="161"/>
    </location>
</feature>
<dbReference type="PANTHER" id="PTHR21713">
    <property type="entry name" value="NASCENT POLYPEPTIDE ASSOCIATED COMPLEX ALPHA SUBUNIT-RELATED"/>
    <property type="match status" value="1"/>
</dbReference>
<dbReference type="GO" id="GO:0005854">
    <property type="term" value="C:nascent polypeptide-associated complex"/>
    <property type="evidence" value="ECO:0007669"/>
    <property type="project" value="EnsemblFungi"/>
</dbReference>
<dbReference type="PROSITE" id="PS51151">
    <property type="entry name" value="NAC_AB"/>
    <property type="match status" value="1"/>
</dbReference>
<evidence type="ECO:0000256" key="4">
    <source>
        <dbReference type="SAM" id="MobiDB-lite"/>
    </source>
</evidence>
<proteinExistence type="inferred from homology"/>
<dbReference type="InterPro" id="IPR044034">
    <property type="entry name" value="NAC-like_UBA"/>
</dbReference>
<feature type="compositionally biased region" description="Acidic residues" evidence="4">
    <location>
        <begin position="22"/>
        <end position="37"/>
    </location>
</feature>
<gene>
    <name evidence="6" type="ORF">BCR43DRAFT_473272</name>
</gene>
<evidence type="ECO:0000256" key="1">
    <source>
        <dbReference type="ARBA" id="ARBA00009882"/>
    </source>
</evidence>
<dbReference type="EMBL" id="MCGN01000004">
    <property type="protein sequence ID" value="ORY97932.1"/>
    <property type="molecule type" value="Genomic_DNA"/>
</dbReference>
<accession>A0A1X2HGB2</accession>
<dbReference type="Pfam" id="PF19026">
    <property type="entry name" value="UBA_HYPK"/>
    <property type="match status" value="1"/>
</dbReference>
<dbReference type="Proteomes" id="UP000242180">
    <property type="component" value="Unassembled WGS sequence"/>
</dbReference>